<gene>
    <name evidence="2" type="ORF">MGL_3587</name>
</gene>
<keyword evidence="3" id="KW-1185">Reference proteome</keyword>
<dbReference type="EMBL" id="AAYY01000014">
    <property type="protein sequence ID" value="EDP41906.1"/>
    <property type="molecule type" value="Genomic_DNA"/>
</dbReference>
<proteinExistence type="predicted"/>
<feature type="compositionally biased region" description="Pro residues" evidence="1">
    <location>
        <begin position="615"/>
        <end position="626"/>
    </location>
</feature>
<dbReference type="VEuPathDB" id="FungiDB:MGL_3587"/>
<feature type="compositionally biased region" description="Pro residues" evidence="1">
    <location>
        <begin position="60"/>
        <end position="78"/>
    </location>
</feature>
<dbReference type="GeneID" id="5853426"/>
<feature type="region of interest" description="Disordered" evidence="1">
    <location>
        <begin position="374"/>
        <end position="403"/>
    </location>
</feature>
<evidence type="ECO:0000313" key="2">
    <source>
        <dbReference type="EMBL" id="EDP41906.1"/>
    </source>
</evidence>
<dbReference type="STRING" id="425265.A8QA25"/>
<evidence type="ECO:0000313" key="3">
    <source>
        <dbReference type="Proteomes" id="UP000008837"/>
    </source>
</evidence>
<sequence length="739" mass="80924">MGVVEAPPPTVPMSISSQPLMPALQYTVPFKLSSKRRFKAKSVPASDSSPSVPRNTVSSPIPPTPLPKSPVPRQPKPPKNSTYRKSVPAPTVADENEELDLMAKGSARPTVLASSSSPSFPTRSPVQAAVEAPVHVSARPPAAQSATLVGPSTSSYGRLQPALAPELCGPVQSVEGRNVWLDVSDNDAANTSHLSMLGAVTDRSDLFNFETYFEASLQRIREEMYLPSTSSAQIAIKPPAKTHRNLVARHGDPDLFHNAPPINARTFGSPVTALDEFSYVLDDDGLVMRASQTDSYTTMQPSLSTSKPIPELPPVDPYLPEEHEVMGDSQPISSEARDRRWTYDGTYSPILSDESMPSDVRLPLEFVTKPNSVLSRGRPVKKTQQSIFYSSLPEHRRHRKRRLESDLPPFKMWNFEEADVDSDAFSQSMSQSSPRGTQSKTASPPRPAPPPPPAPKATLLGDYAAVTPKMPTQNLYPSSPNSKYTPHSAYNKLFETPPPDQYAKAHLQRPARPRRHHENHETSYNEQQSRQTEQEPRDQCDAQTQQAQLNTPTSQNFPPQREVEAEAASFDAGPRKKRGKEAAESKFSTWFRRKAPHVSKPSSSAPTQNQVPQVSSPPPSDRPPSPRTSTSTNNTMKYGRRKAPPGFEPSQPGKYHLAGTVSLPTLNVARTPEQRARNETGLPETEPALIQSLLAAPSSSTVRARAGIIKSIPFVEEAAPPTGQVLVAEERKVLVRPVM</sequence>
<dbReference type="KEGG" id="mgl:MGL_3587"/>
<feature type="compositionally biased region" description="Polar residues" evidence="1">
    <location>
        <begin position="470"/>
        <end position="485"/>
    </location>
</feature>
<protein>
    <submittedName>
        <fullName evidence="2">Uncharacterized protein</fullName>
    </submittedName>
</protein>
<dbReference type="InParanoid" id="A8QA25"/>
<evidence type="ECO:0000256" key="1">
    <source>
        <dbReference type="SAM" id="MobiDB-lite"/>
    </source>
</evidence>
<name>A8QA25_MALGO</name>
<feature type="compositionally biased region" description="Polar residues" evidence="1">
    <location>
        <begin position="541"/>
        <end position="558"/>
    </location>
</feature>
<comment type="caution">
    <text evidence="2">The sequence shown here is derived from an EMBL/GenBank/DDBJ whole genome shotgun (WGS) entry which is preliminary data.</text>
</comment>
<dbReference type="Proteomes" id="UP000008837">
    <property type="component" value="Unassembled WGS sequence"/>
</dbReference>
<dbReference type="OrthoDB" id="3362263at2759"/>
<feature type="compositionally biased region" description="Low complexity" evidence="1">
    <location>
        <begin position="41"/>
        <end position="52"/>
    </location>
</feature>
<feature type="compositionally biased region" description="Basic residues" evidence="1">
    <location>
        <begin position="506"/>
        <end position="517"/>
    </location>
</feature>
<accession>A8QA25</accession>
<dbReference type="AlphaFoldDB" id="A8QA25"/>
<feature type="compositionally biased region" description="Pro residues" evidence="1">
    <location>
        <begin position="444"/>
        <end position="455"/>
    </location>
</feature>
<reference evidence="2 3" key="1">
    <citation type="journal article" date="2007" name="Proc. Natl. Acad. Sci. U.S.A.">
        <title>Dandruff-associated Malassezia genomes reveal convergent and divergent virulence traits shared with plant and human fungal pathogens.</title>
        <authorList>
            <person name="Xu J."/>
            <person name="Saunders C.W."/>
            <person name="Hu P."/>
            <person name="Grant R.A."/>
            <person name="Boekhout T."/>
            <person name="Kuramae E.E."/>
            <person name="Kronstad J.W."/>
            <person name="Deangelis Y.M."/>
            <person name="Reeder N.L."/>
            <person name="Johnstone K.R."/>
            <person name="Leland M."/>
            <person name="Fieno A.M."/>
            <person name="Begley W.M."/>
            <person name="Sun Y."/>
            <person name="Lacey M.P."/>
            <person name="Chaudhary T."/>
            <person name="Keough T."/>
            <person name="Chu L."/>
            <person name="Sears R."/>
            <person name="Yuan B."/>
            <person name="Dawson T.L.Jr."/>
        </authorList>
    </citation>
    <scope>NUCLEOTIDE SEQUENCE [LARGE SCALE GENOMIC DNA]</scope>
    <source>
        <strain evidence="3">ATCC MYA-4612 / CBS 7966</strain>
    </source>
</reference>
<organism evidence="2 3">
    <name type="scientific">Malassezia globosa (strain ATCC MYA-4612 / CBS 7966)</name>
    <name type="common">Dandruff-associated fungus</name>
    <dbReference type="NCBI Taxonomy" id="425265"/>
    <lineage>
        <taxon>Eukaryota</taxon>
        <taxon>Fungi</taxon>
        <taxon>Dikarya</taxon>
        <taxon>Basidiomycota</taxon>
        <taxon>Ustilaginomycotina</taxon>
        <taxon>Malasseziomycetes</taxon>
        <taxon>Malasseziales</taxon>
        <taxon>Malasseziaceae</taxon>
        <taxon>Malassezia</taxon>
    </lineage>
</organism>
<feature type="region of interest" description="Disordered" evidence="1">
    <location>
        <begin position="36"/>
        <end position="97"/>
    </location>
</feature>
<dbReference type="RefSeq" id="XP_001729120.1">
    <property type="nucleotide sequence ID" value="XM_001729068.1"/>
</dbReference>
<feature type="region of interest" description="Disordered" evidence="1">
    <location>
        <begin position="424"/>
        <end position="650"/>
    </location>
</feature>